<comment type="subcellular location">
    <subcellularLocation>
        <location evidence="1 11">Endoplasmic reticulum membrane</location>
        <topology evidence="1 11">Multi-pass membrane protein</topology>
    </subcellularLocation>
</comment>
<feature type="transmembrane region" description="Helical" evidence="11">
    <location>
        <begin position="262"/>
        <end position="284"/>
    </location>
</feature>
<evidence type="ECO:0000256" key="7">
    <source>
        <dbReference type="ARBA" id="ARBA00022824"/>
    </source>
</evidence>
<dbReference type="Pfam" id="PF03901">
    <property type="entry name" value="Glyco_transf_22"/>
    <property type="match status" value="1"/>
</dbReference>
<evidence type="ECO:0000256" key="2">
    <source>
        <dbReference type="ARBA" id="ARBA00004687"/>
    </source>
</evidence>
<dbReference type="GO" id="GO:0006506">
    <property type="term" value="P:GPI anchor biosynthetic process"/>
    <property type="evidence" value="ECO:0007669"/>
    <property type="project" value="UniProtKB-KW"/>
</dbReference>
<dbReference type="PANTHER" id="PTHR22760:SF3">
    <property type="entry name" value="GPI MANNOSYLTRANSFERASE 4"/>
    <property type="match status" value="1"/>
</dbReference>
<evidence type="ECO:0000313" key="13">
    <source>
        <dbReference type="Proteomes" id="UP000076078"/>
    </source>
</evidence>
<dbReference type="EMBL" id="LODT01000029">
    <property type="protein sequence ID" value="KYQ92481.1"/>
    <property type="molecule type" value="Genomic_DNA"/>
</dbReference>
<proteinExistence type="inferred from homology"/>
<evidence type="ECO:0000256" key="1">
    <source>
        <dbReference type="ARBA" id="ARBA00004477"/>
    </source>
</evidence>
<evidence type="ECO:0000256" key="11">
    <source>
        <dbReference type="RuleBase" id="RU363075"/>
    </source>
</evidence>
<feature type="transmembrane region" description="Helical" evidence="11">
    <location>
        <begin position="134"/>
        <end position="153"/>
    </location>
</feature>
<dbReference type="STRING" id="361077.A0A151ZEU3"/>
<evidence type="ECO:0000256" key="5">
    <source>
        <dbReference type="ARBA" id="ARBA00022679"/>
    </source>
</evidence>
<evidence type="ECO:0000256" key="10">
    <source>
        <dbReference type="ARBA" id="ARBA00038466"/>
    </source>
</evidence>
<dbReference type="FunCoup" id="A0A151ZEU3">
    <property type="interactions" value="1"/>
</dbReference>
<dbReference type="AlphaFoldDB" id="A0A151ZEU3"/>
<comment type="caution">
    <text evidence="12">The sequence shown here is derived from an EMBL/GenBank/DDBJ whole genome shotgun (WGS) entry which is preliminary data.</text>
</comment>
<comment type="pathway">
    <text evidence="2">Glycolipid biosynthesis; glycosylphosphatidylinositol-anchor biosynthesis.</text>
</comment>
<feature type="transmembrane region" description="Helical" evidence="11">
    <location>
        <begin position="165"/>
        <end position="181"/>
    </location>
</feature>
<feature type="transmembrane region" description="Helical" evidence="11">
    <location>
        <begin position="425"/>
        <end position="443"/>
    </location>
</feature>
<sequence>MKNKKQINNTSNSNKTSKYYFNIENIGILSILKYQVPRSYFIFLIFRFLIGLCSTGYIHPDEYFQSPEITSQSIFQYRTFTAWEFDPKNPCRSIVIPMINSGIPFFILKQIQNLVELVLPMKGFSVINGTTMLVAPRLFMILTSLLMDYYVLLICKRFRIRFHKPLLLLSSSWLIIIFQSRTFSNSIESLLVATLLTVVIVYDYNSKSSNYLYDYLIGSILAFGIFSRFTFIFFSIPIGIYLLWQLVQHYDVLTIIPKALNIIISFFLTSMAFIILDSMYFGYLDSTKLLTIIMNYDINLPGTLDLLKNNITITPVNSFIYNMNPENLAQHGIHNRLTHLFVNLPMMIGPLIILIVMELVNIIKNIKNNNNNNNQNNINQHQSNQNVNSNIENSGLPKSIKILLLGVIIVGIFFLSLAPHQEARFLLPLFFPTIILTSRYMSFSKVSTKLLILQWLLFNIAMVIFFGFLHQGGVAQSLAYLNKRVHQPPPSPDTTQFPKFPGQRTHIIYHHTYMPPRHLLGLDKVNDTSIRVFDITGDNESLQSALNGIHHSEIFLLSPDISILYNQYRYKVCQLLVSFWPHLSTEHPPLETNSYKDFQLYLFKCVDHYPGSIIP</sequence>
<keyword evidence="13" id="KW-1185">Reference proteome</keyword>
<accession>A0A151ZEU3</accession>
<evidence type="ECO:0000256" key="9">
    <source>
        <dbReference type="ARBA" id="ARBA00023136"/>
    </source>
</evidence>
<dbReference type="GO" id="GO:0000026">
    <property type="term" value="F:alpha-1,2-mannosyltransferase activity"/>
    <property type="evidence" value="ECO:0007669"/>
    <property type="project" value="TreeGrafter"/>
</dbReference>
<feature type="transmembrane region" description="Helical" evidence="11">
    <location>
        <begin position="40"/>
        <end position="58"/>
    </location>
</feature>
<dbReference type="GO" id="GO:0005789">
    <property type="term" value="C:endoplasmic reticulum membrane"/>
    <property type="evidence" value="ECO:0007669"/>
    <property type="project" value="UniProtKB-SubCell"/>
</dbReference>
<dbReference type="EC" id="2.4.1.-" evidence="11"/>
<dbReference type="InterPro" id="IPR005599">
    <property type="entry name" value="GPI_mannosylTrfase"/>
</dbReference>
<keyword evidence="6 11" id="KW-0812">Transmembrane</keyword>
<dbReference type="Proteomes" id="UP000076078">
    <property type="component" value="Unassembled WGS sequence"/>
</dbReference>
<evidence type="ECO:0000256" key="8">
    <source>
        <dbReference type="ARBA" id="ARBA00022989"/>
    </source>
</evidence>
<dbReference type="InParanoid" id="A0A151ZEU3"/>
<evidence type="ECO:0000256" key="6">
    <source>
        <dbReference type="ARBA" id="ARBA00022692"/>
    </source>
</evidence>
<keyword evidence="9 11" id="KW-0472">Membrane</keyword>
<dbReference type="PANTHER" id="PTHR22760">
    <property type="entry name" value="GLYCOSYLTRANSFERASE"/>
    <property type="match status" value="1"/>
</dbReference>
<keyword evidence="5" id="KW-0808">Transferase</keyword>
<evidence type="ECO:0000256" key="3">
    <source>
        <dbReference type="ARBA" id="ARBA00022502"/>
    </source>
</evidence>
<protein>
    <recommendedName>
        <fullName evidence="11">Mannosyltransferase</fullName>
        <ecNumber evidence="11">2.4.1.-</ecNumber>
    </recommendedName>
</protein>
<evidence type="ECO:0000313" key="12">
    <source>
        <dbReference type="EMBL" id="KYQ92481.1"/>
    </source>
</evidence>
<reference evidence="12 13" key="1">
    <citation type="submission" date="2015-12" db="EMBL/GenBank/DDBJ databases">
        <title>Dictyostelia acquired genes for synthesis and detection of signals that induce cell-type specialization by lateral gene transfer from prokaryotes.</title>
        <authorList>
            <person name="Gloeckner G."/>
            <person name="Schaap P."/>
        </authorList>
    </citation>
    <scope>NUCLEOTIDE SEQUENCE [LARGE SCALE GENOMIC DNA]</scope>
    <source>
        <strain evidence="12 13">TK</strain>
    </source>
</reference>
<keyword evidence="7 11" id="KW-0256">Endoplasmic reticulum</keyword>
<feature type="transmembrane region" description="Helical" evidence="11">
    <location>
        <begin position="400"/>
        <end position="418"/>
    </location>
</feature>
<feature type="transmembrane region" description="Helical" evidence="11">
    <location>
        <begin position="455"/>
        <end position="481"/>
    </location>
</feature>
<organism evidence="12 13">
    <name type="scientific">Tieghemostelium lacteum</name>
    <name type="common">Slime mold</name>
    <name type="synonym">Dictyostelium lacteum</name>
    <dbReference type="NCBI Taxonomy" id="361077"/>
    <lineage>
        <taxon>Eukaryota</taxon>
        <taxon>Amoebozoa</taxon>
        <taxon>Evosea</taxon>
        <taxon>Eumycetozoa</taxon>
        <taxon>Dictyostelia</taxon>
        <taxon>Dictyosteliales</taxon>
        <taxon>Raperosteliaceae</taxon>
        <taxon>Tieghemostelium</taxon>
    </lineage>
</organism>
<keyword evidence="8 11" id="KW-1133">Transmembrane helix</keyword>
<comment type="similarity">
    <text evidence="10">Belongs to the glycosyltransferase 22 family. PIGZ subfamily.</text>
</comment>
<keyword evidence="3" id="KW-0337">GPI-anchor biosynthesis</keyword>
<dbReference type="OrthoDB" id="10066429at2759"/>
<feature type="transmembrane region" description="Helical" evidence="11">
    <location>
        <begin position="216"/>
        <end position="242"/>
    </location>
</feature>
<evidence type="ECO:0000256" key="4">
    <source>
        <dbReference type="ARBA" id="ARBA00022676"/>
    </source>
</evidence>
<dbReference type="OMA" id="HGIHPRY"/>
<feature type="transmembrane region" description="Helical" evidence="11">
    <location>
        <begin position="340"/>
        <end position="363"/>
    </location>
</feature>
<gene>
    <name evidence="12" type="ORF">DLAC_11653</name>
</gene>
<feature type="transmembrane region" description="Helical" evidence="11">
    <location>
        <begin position="187"/>
        <end position="204"/>
    </location>
</feature>
<keyword evidence="4 11" id="KW-0328">Glycosyltransferase</keyword>
<name>A0A151ZEU3_TIELA</name>